<evidence type="ECO:0000313" key="2">
    <source>
        <dbReference type="EMBL" id="MBL1081152.1"/>
    </source>
</evidence>
<accession>A0A937EEY7</accession>
<name>A0A937EEY7_9ACTN</name>
<keyword evidence="3" id="KW-1185">Reference proteome</keyword>
<reference evidence="2" key="1">
    <citation type="submission" date="2021-01" db="EMBL/GenBank/DDBJ databases">
        <title>WGS of actinomycetes isolated from Thailand.</title>
        <authorList>
            <person name="Thawai C."/>
        </authorList>
    </citation>
    <scope>NUCLEOTIDE SEQUENCE</scope>
    <source>
        <strain evidence="2">RCU-197</strain>
    </source>
</reference>
<organism evidence="2 3">
    <name type="scientific">Streptomyces actinomycinicus</name>
    <dbReference type="NCBI Taxonomy" id="1695166"/>
    <lineage>
        <taxon>Bacteria</taxon>
        <taxon>Bacillati</taxon>
        <taxon>Actinomycetota</taxon>
        <taxon>Actinomycetes</taxon>
        <taxon>Kitasatosporales</taxon>
        <taxon>Streptomycetaceae</taxon>
        <taxon>Streptomyces</taxon>
    </lineage>
</organism>
<proteinExistence type="predicted"/>
<comment type="caution">
    <text evidence="2">The sequence shown here is derived from an EMBL/GenBank/DDBJ whole genome shotgun (WGS) entry which is preliminary data.</text>
</comment>
<dbReference type="Proteomes" id="UP000661858">
    <property type="component" value="Unassembled WGS sequence"/>
</dbReference>
<evidence type="ECO:0000313" key="3">
    <source>
        <dbReference type="Proteomes" id="UP000661858"/>
    </source>
</evidence>
<sequence length="53" mass="5510">MSTNTLRPDGPREPAAGYPLVDEEWGEDPLAGVPKEVVDRVGALDQDTAGGCG</sequence>
<gene>
    <name evidence="2" type="ORF">JK359_04035</name>
</gene>
<protein>
    <submittedName>
        <fullName evidence="2">Uncharacterized protein</fullName>
    </submittedName>
</protein>
<dbReference type="AlphaFoldDB" id="A0A937EEY7"/>
<dbReference type="RefSeq" id="WP_201831705.1">
    <property type="nucleotide sequence ID" value="NZ_JAERRK010000002.1"/>
</dbReference>
<dbReference type="EMBL" id="JAERRK010000002">
    <property type="protein sequence ID" value="MBL1081152.1"/>
    <property type="molecule type" value="Genomic_DNA"/>
</dbReference>
<evidence type="ECO:0000256" key="1">
    <source>
        <dbReference type="SAM" id="MobiDB-lite"/>
    </source>
</evidence>
<feature type="region of interest" description="Disordered" evidence="1">
    <location>
        <begin position="1"/>
        <end position="20"/>
    </location>
</feature>